<reference evidence="3 4" key="1">
    <citation type="journal article" date="2019" name="Sci. Rep.">
        <title>Comparative genomics of chytrid fungi reveal insights into the obligate biotrophic and pathogenic lifestyle of Synchytrium endobioticum.</title>
        <authorList>
            <person name="van de Vossenberg B.T.L.H."/>
            <person name="Warris S."/>
            <person name="Nguyen H.D.T."/>
            <person name="van Gent-Pelzer M.P.E."/>
            <person name="Joly D.L."/>
            <person name="van de Geest H.C."/>
            <person name="Bonants P.J.M."/>
            <person name="Smith D.S."/>
            <person name="Levesque C.A."/>
            <person name="van der Lee T.A.J."/>
        </authorList>
    </citation>
    <scope>NUCLEOTIDE SEQUENCE [LARGE SCALE GENOMIC DNA]</scope>
    <source>
        <strain evidence="2 4">LEV6574</strain>
        <strain evidence="1 3">MB42</strain>
    </source>
</reference>
<dbReference type="EMBL" id="QEAM01000222">
    <property type="protein sequence ID" value="TPX43480.1"/>
    <property type="molecule type" value="Genomic_DNA"/>
</dbReference>
<evidence type="ECO:0000313" key="1">
    <source>
        <dbReference type="EMBL" id="TPX39656.1"/>
    </source>
</evidence>
<keyword evidence="3" id="KW-1185">Reference proteome</keyword>
<evidence type="ECO:0000313" key="4">
    <source>
        <dbReference type="Proteomes" id="UP000320475"/>
    </source>
</evidence>
<proteinExistence type="predicted"/>
<comment type="caution">
    <text evidence="1">The sequence shown here is derived from an EMBL/GenBank/DDBJ whole genome shotgun (WGS) entry which is preliminary data.</text>
</comment>
<dbReference type="VEuPathDB" id="FungiDB:SeMB42_g06291"/>
<dbReference type="Proteomes" id="UP000320475">
    <property type="component" value="Unassembled WGS sequence"/>
</dbReference>
<evidence type="ECO:0000313" key="3">
    <source>
        <dbReference type="Proteomes" id="UP000317494"/>
    </source>
</evidence>
<sequence length="125" mass="14159">MATASFRSSIDHHALFLQFSSTSSTSSDEIRSPAKFVRFHDMVTVALTYPKDDYDRSSAPVQPLSKEDVSEVLRLRLQMQRQSLQMYHEAYLLRKEVSIGTSTPASHVSYPSFTPMNTQQAVLSR</sequence>
<evidence type="ECO:0000313" key="2">
    <source>
        <dbReference type="EMBL" id="TPX43480.1"/>
    </source>
</evidence>
<name>A0A507CLN4_9FUNG</name>
<accession>A0A507CLN4</accession>
<dbReference type="AlphaFoldDB" id="A0A507CLN4"/>
<gene>
    <name evidence="2" type="ORF">SeLEV6574_g05041</name>
    <name evidence="1" type="ORF">SeMB42_g06291</name>
</gene>
<dbReference type="OrthoDB" id="5596610at2759"/>
<dbReference type="Proteomes" id="UP000317494">
    <property type="component" value="Unassembled WGS sequence"/>
</dbReference>
<dbReference type="EMBL" id="QEAN01000344">
    <property type="protein sequence ID" value="TPX39656.1"/>
    <property type="molecule type" value="Genomic_DNA"/>
</dbReference>
<organism evidence="1 3">
    <name type="scientific">Synchytrium endobioticum</name>
    <dbReference type="NCBI Taxonomy" id="286115"/>
    <lineage>
        <taxon>Eukaryota</taxon>
        <taxon>Fungi</taxon>
        <taxon>Fungi incertae sedis</taxon>
        <taxon>Chytridiomycota</taxon>
        <taxon>Chytridiomycota incertae sedis</taxon>
        <taxon>Chytridiomycetes</taxon>
        <taxon>Synchytriales</taxon>
        <taxon>Synchytriaceae</taxon>
        <taxon>Synchytrium</taxon>
    </lineage>
</organism>
<protein>
    <submittedName>
        <fullName evidence="1">Uncharacterized protein</fullName>
    </submittedName>
</protein>